<protein>
    <submittedName>
        <fullName evidence="3">Uncharacterized protein</fullName>
    </submittedName>
</protein>
<proteinExistence type="predicted"/>
<feature type="transmembrane region" description="Helical" evidence="2">
    <location>
        <begin position="142"/>
        <end position="171"/>
    </location>
</feature>
<keyword evidence="2" id="KW-0472">Membrane</keyword>
<feature type="region of interest" description="Disordered" evidence="1">
    <location>
        <begin position="286"/>
        <end position="361"/>
    </location>
</feature>
<evidence type="ECO:0000313" key="3">
    <source>
        <dbReference type="EMBL" id="RSL80508.1"/>
    </source>
</evidence>
<evidence type="ECO:0000256" key="1">
    <source>
        <dbReference type="SAM" id="MobiDB-lite"/>
    </source>
</evidence>
<feature type="compositionally biased region" description="Polar residues" evidence="1">
    <location>
        <begin position="202"/>
        <end position="214"/>
    </location>
</feature>
<comment type="caution">
    <text evidence="3">The sequence shown here is derived from an EMBL/GenBank/DDBJ whole genome shotgun (WGS) entry which is preliminary data.</text>
</comment>
<feature type="transmembrane region" description="Helical" evidence="2">
    <location>
        <begin position="101"/>
        <end position="122"/>
    </location>
</feature>
<feature type="compositionally biased region" description="Polar residues" evidence="1">
    <location>
        <begin position="307"/>
        <end position="317"/>
    </location>
</feature>
<dbReference type="Proteomes" id="UP000288429">
    <property type="component" value="Unassembled WGS sequence"/>
</dbReference>
<dbReference type="AlphaFoldDB" id="A0A428RSJ9"/>
<keyword evidence="2" id="KW-0812">Transmembrane</keyword>
<sequence length="361" mass="38672">MPKPTIIGGFSSRDLVLVRCKTMRRAIYLLVAFLALLSTAAIMGIFIVLTLRIPGESSCRTLSQVSIALEAIVLVFLSWFISAHGSVLIRQWSIKNLQVYCGIYVLAIISATIAAVASLTQFSKSAFTEDEKLFNPSTDDLVVIVSLCVALCIGFALQTGFLCVHLSLLVLKGDHHSLPFHGKSCIKSLRYSHTAPGVAPIPTTNPTGSRTPYPSINGRPKSGTVTPKVQLADAICSVMSKKQVATNEAQQPSSAGAILHRSSEDAFGTRDTSFAEALNYQVRLGAIPPSPPAQGQCLDKIPEGPTGINTPSSNNYRIPSGPAKIQAPSSCHIPVPSRRNQLSARSSMKEPDIHPLLRSNS</sequence>
<accession>A0A428RSJ9</accession>
<feature type="region of interest" description="Disordered" evidence="1">
    <location>
        <begin position="197"/>
        <end position="224"/>
    </location>
</feature>
<gene>
    <name evidence="3" type="ORF">CDV31_017119</name>
</gene>
<evidence type="ECO:0000313" key="4">
    <source>
        <dbReference type="Proteomes" id="UP000288429"/>
    </source>
</evidence>
<feature type="transmembrane region" description="Helical" evidence="2">
    <location>
        <begin position="65"/>
        <end position="89"/>
    </location>
</feature>
<evidence type="ECO:0000256" key="2">
    <source>
        <dbReference type="SAM" id="Phobius"/>
    </source>
</evidence>
<feature type="transmembrane region" description="Helical" evidence="2">
    <location>
        <begin position="27"/>
        <end position="53"/>
    </location>
</feature>
<dbReference type="EMBL" id="NIZV01000820">
    <property type="protein sequence ID" value="RSL80508.1"/>
    <property type="molecule type" value="Genomic_DNA"/>
</dbReference>
<keyword evidence="2" id="KW-1133">Transmembrane helix</keyword>
<keyword evidence="4" id="KW-1185">Reference proteome</keyword>
<reference evidence="3 4" key="1">
    <citation type="submission" date="2017-06" db="EMBL/GenBank/DDBJ databases">
        <title>Cmopartive genomic analysis of Ambrosia Fusariam Clade fungi.</title>
        <authorList>
            <person name="Stajich J.E."/>
            <person name="Carrillo J."/>
            <person name="Kijimoto T."/>
            <person name="Eskalen A."/>
            <person name="O'Donnell K."/>
            <person name="Kasson M."/>
        </authorList>
    </citation>
    <scope>NUCLEOTIDE SEQUENCE [LARGE SCALE GENOMIC DNA]</scope>
    <source>
        <strain evidence="3 4">NRRL 20438</strain>
    </source>
</reference>
<organism evidence="3 4">
    <name type="scientific">Fusarium ambrosium</name>
    <dbReference type="NCBI Taxonomy" id="131363"/>
    <lineage>
        <taxon>Eukaryota</taxon>
        <taxon>Fungi</taxon>
        <taxon>Dikarya</taxon>
        <taxon>Ascomycota</taxon>
        <taxon>Pezizomycotina</taxon>
        <taxon>Sordariomycetes</taxon>
        <taxon>Hypocreomycetidae</taxon>
        <taxon>Hypocreales</taxon>
        <taxon>Nectriaceae</taxon>
        <taxon>Fusarium</taxon>
        <taxon>Fusarium solani species complex</taxon>
    </lineage>
</organism>
<name>A0A428RSJ9_9HYPO</name>